<dbReference type="Proteomes" id="UP001548713">
    <property type="component" value="Unassembled WGS sequence"/>
</dbReference>
<dbReference type="EMBL" id="JBEWLY010000023">
    <property type="protein sequence ID" value="MET1756756.1"/>
    <property type="molecule type" value="Genomic_DNA"/>
</dbReference>
<dbReference type="RefSeq" id="WP_353985247.1">
    <property type="nucleotide sequence ID" value="NZ_JBEWLY010000023.1"/>
</dbReference>
<protein>
    <submittedName>
        <fullName evidence="1">Uncharacterized protein</fullName>
    </submittedName>
</protein>
<evidence type="ECO:0000313" key="1">
    <source>
        <dbReference type="EMBL" id="MET1756756.1"/>
    </source>
</evidence>
<sequence length="123" mass="13128">MLVEPARHCAMIEALRKGGARGPWLGLLREVLALAGPEAQFLRHSERPWSSATFSGARHTVVLAFEGVSAVAQGEAFIAALPDHEFTLRGSLVADATISSAAHSVLPSPRLLLEAELLVLDDH</sequence>
<comment type="caution">
    <text evidence="1">The sequence shown here is derived from an EMBL/GenBank/DDBJ whole genome shotgun (WGS) entry which is preliminary data.</text>
</comment>
<name>A0ABV2D4G3_9SPHN</name>
<accession>A0ABV2D4G3</accession>
<keyword evidence="2" id="KW-1185">Reference proteome</keyword>
<reference evidence="1 2" key="1">
    <citation type="submission" date="2024-07" db="EMBL/GenBank/DDBJ databases">
        <title>Novosphingobium kalidii RD2P27.</title>
        <authorList>
            <person name="Sun J.-Q."/>
        </authorList>
    </citation>
    <scope>NUCLEOTIDE SEQUENCE [LARGE SCALE GENOMIC DNA]</scope>
    <source>
        <strain evidence="1 2">RD2P27</strain>
    </source>
</reference>
<proteinExistence type="predicted"/>
<evidence type="ECO:0000313" key="2">
    <source>
        <dbReference type="Proteomes" id="UP001548713"/>
    </source>
</evidence>
<organism evidence="1 2">
    <name type="scientific">Novosphingobium kalidii</name>
    <dbReference type="NCBI Taxonomy" id="3230299"/>
    <lineage>
        <taxon>Bacteria</taxon>
        <taxon>Pseudomonadati</taxon>
        <taxon>Pseudomonadota</taxon>
        <taxon>Alphaproteobacteria</taxon>
        <taxon>Sphingomonadales</taxon>
        <taxon>Sphingomonadaceae</taxon>
        <taxon>Novosphingobium</taxon>
    </lineage>
</organism>
<gene>
    <name evidence="1" type="ORF">ABVV53_15025</name>
</gene>